<comment type="function">
    <text evidence="5">Effector that suppresses plant defense responses during pathogen infection.</text>
</comment>
<dbReference type="OMA" id="MHANDFT"/>
<dbReference type="EMBL" id="JN253807">
    <property type="protein sequence ID" value="AEK80620.1"/>
    <property type="molecule type" value="Genomic_DNA"/>
</dbReference>
<dbReference type="KEGG" id="psoj:PHYSODRAFT_285274"/>
<reference evidence="6" key="1">
    <citation type="journal article" date="2011" name="Plant Cell">
        <title>Transcriptional programming and functional interactions within the Phytophthora sojae RXLR effector repertoire.</title>
        <authorList>
            <person name="Wang Q."/>
            <person name="Han C."/>
            <person name="Ferreira A.O."/>
            <person name="Yu X."/>
            <person name="Ye W."/>
            <person name="Tripathy S."/>
            <person name="Kale S.D."/>
            <person name="Gu B."/>
            <person name="Sheng Y."/>
            <person name="Sui Y."/>
            <person name="Wang X."/>
            <person name="Zhang Z."/>
            <person name="Cheng B."/>
            <person name="Dong S."/>
            <person name="Shan W."/>
            <person name="Zheng X."/>
            <person name="Dou D."/>
            <person name="Tyler B.M."/>
            <person name="Wang Y."/>
        </authorList>
    </citation>
    <scope>NUCLEOTIDE SEQUENCE</scope>
    <source>
        <strain evidence="6">P7076</strain>
    </source>
</reference>
<protein>
    <recommendedName>
        <fullName evidence="5">RxLR effector protein</fullName>
    </recommendedName>
</protein>
<comment type="subcellular location">
    <subcellularLocation>
        <location evidence="1 5">Secreted</location>
    </subcellularLocation>
</comment>
<evidence type="ECO:0000256" key="2">
    <source>
        <dbReference type="ARBA" id="ARBA00010400"/>
    </source>
</evidence>
<dbReference type="InterPro" id="IPR031825">
    <property type="entry name" value="RXLR"/>
</dbReference>
<dbReference type="Pfam" id="PF16810">
    <property type="entry name" value="RXLR"/>
    <property type="match status" value="1"/>
</dbReference>
<feature type="signal peptide" evidence="5">
    <location>
        <begin position="1"/>
        <end position="19"/>
    </location>
</feature>
<keyword evidence="3 5" id="KW-0964">Secreted</keyword>
<dbReference type="RefSeq" id="XP_009522115.1">
    <property type="nucleotide sequence ID" value="XM_009523820.1"/>
</dbReference>
<name>E0W4W4_PHYSO</name>
<comment type="similarity">
    <text evidence="2 5">Belongs to the RxLR effector family.</text>
</comment>
<keyword evidence="4 5" id="KW-0732">Signal</keyword>
<evidence type="ECO:0000256" key="4">
    <source>
        <dbReference type="ARBA" id="ARBA00022729"/>
    </source>
</evidence>
<evidence type="ECO:0000256" key="3">
    <source>
        <dbReference type="ARBA" id="ARBA00022525"/>
    </source>
</evidence>
<dbReference type="OrthoDB" id="115632at2759"/>
<evidence type="ECO:0000256" key="1">
    <source>
        <dbReference type="ARBA" id="ARBA00004613"/>
    </source>
</evidence>
<sequence length="164" mass="18277">MRLRLTDVLLATAAALVLAMDASSASSGVTLSKPNMVLPRADGGVRSNQRFLRAHYADDGEDEERGFKEWLASQTILLRLARADNDDKARIISEVRDPDLLAALFKQTKSHLHDAFPSFKDGMHANDFTAMVQRSELDSETQGMLISAYSKYWSTNQHLKPPSR</sequence>
<gene>
    <name evidence="6" type="primary">Avh</name>
</gene>
<dbReference type="VEuPathDB" id="FungiDB:PHYSODRAFT_285274"/>
<accession>E0W4W4</accession>
<evidence type="ECO:0000256" key="5">
    <source>
        <dbReference type="RuleBase" id="RU367124"/>
    </source>
</evidence>
<feature type="chain" id="PRO_5044988204" description="RxLR effector protein" evidence="5">
    <location>
        <begin position="20"/>
        <end position="164"/>
    </location>
</feature>
<organism evidence="6">
    <name type="scientific">Phytophthora sojae</name>
    <name type="common">Soybean stem and root rot agent</name>
    <name type="synonym">Phytophthora megasperma f. sp. glycines</name>
    <dbReference type="NCBI Taxonomy" id="67593"/>
    <lineage>
        <taxon>Eukaryota</taxon>
        <taxon>Sar</taxon>
        <taxon>Stramenopiles</taxon>
        <taxon>Oomycota</taxon>
        <taxon>Peronosporomycetes</taxon>
        <taxon>Peronosporales</taxon>
        <taxon>Peronosporaceae</taxon>
        <taxon>Phytophthora</taxon>
    </lineage>
</organism>
<dbReference type="AlphaFoldDB" id="E0W4W4"/>
<proteinExistence type="inferred from homology"/>
<comment type="domain">
    <text evidence="5">The RxLR-dEER motif acts to carry the protein into the host cell cytoplasm through binding to cell surface phosphatidylinositol-3-phosphate.</text>
</comment>
<evidence type="ECO:0000313" key="6">
    <source>
        <dbReference type="EMBL" id="AEK80620.1"/>
    </source>
</evidence>